<evidence type="ECO:0000313" key="2">
    <source>
        <dbReference type="Proteomes" id="UP000016944"/>
    </source>
</evidence>
<proteinExistence type="predicted"/>
<reference evidence="1 2" key="1">
    <citation type="journal article" date="2013" name="Genome Announc.">
        <title>Complete Genome Sequence of the Sesbania Symbiont and Rice Growth-Promoting Endophyte Rhizobium sp. Strain IRBG74.</title>
        <authorList>
            <person name="Crook M.B."/>
            <person name="Mitra S."/>
            <person name="Ane J.M."/>
            <person name="Sadowsky M.J."/>
            <person name="Gyaneshwar P."/>
        </authorList>
    </citation>
    <scope>NUCLEOTIDE SEQUENCE [LARGE SCALE GENOMIC DNA]</scope>
    <source>
        <strain evidence="1 2">IRBG74</strain>
    </source>
</reference>
<dbReference type="HOGENOM" id="CLU_3358090_0_0_5"/>
<dbReference type="Proteomes" id="UP000016944">
    <property type="component" value="Chromosome I"/>
</dbReference>
<organism evidence="1 2">
    <name type="scientific">Agrobacterium pusense</name>
    <dbReference type="NCBI Taxonomy" id="648995"/>
    <lineage>
        <taxon>Bacteria</taxon>
        <taxon>Pseudomonadati</taxon>
        <taxon>Pseudomonadota</taxon>
        <taxon>Alphaproteobacteria</taxon>
        <taxon>Hyphomicrobiales</taxon>
        <taxon>Rhizobiaceae</taxon>
        <taxon>Rhizobium/Agrobacterium group</taxon>
        <taxon>Agrobacterium</taxon>
    </lineage>
</organism>
<dbReference type="PATRIC" id="fig|424182.3.peg.1196"/>
<dbReference type="KEGG" id="rir:BN877_I1201"/>
<gene>
    <name evidence="1" type="ORF">BN877_I1201</name>
</gene>
<name>U4PW25_9HYPH</name>
<evidence type="ECO:0000313" key="1">
    <source>
        <dbReference type="EMBL" id="CDI08111.1"/>
    </source>
</evidence>
<sequence>MSRYNRFKARNYLPGFGFATQNFADTQFYVFFFTLA</sequence>
<dbReference type="EMBL" id="HG518322">
    <property type="protein sequence ID" value="CDI08111.1"/>
    <property type="molecule type" value="Genomic_DNA"/>
</dbReference>
<accession>U4PW25</accession>
<dbReference type="AlphaFoldDB" id="U4PW25"/>
<protein>
    <submittedName>
        <fullName evidence="1">Uncharacterized protein</fullName>
    </submittedName>
</protein>